<evidence type="ECO:0000313" key="12">
    <source>
        <dbReference type="EMBL" id="RVX12811.1"/>
    </source>
</evidence>
<dbReference type="EMBL" id="QGNW01000026">
    <property type="protein sequence ID" value="RVX12811.1"/>
    <property type="molecule type" value="Genomic_DNA"/>
</dbReference>
<sequence>MMNSFNILSLESQYICRQERMTRSIMCLGCSARAEVTLEWYPVASVCHLDKRKPHAKRVMGLDVAVWWDRNESEWKVFDDSCAHGLAPLSEGMIDQWGQLQCVCTMGSVSMALVHTFKKARAAVYPSAVQNGIVWFWPNTDSQFKDILTKKKPPYIQNWMTPHVPSPWELDIFPSGMQIEKGETPIEISVMRLAIDGFVAEWELARSKFIPSCLCYTCLGFPAYQSNGSVSSDLTKEEPLPHVSPNRALLILICVPEYKLMKAGLSNWQKACFMPTKSDAHIVAFRAWDPNLGVLTVPQQSAPAAVAYKGLHVLEVVLHIFSIALIRIPAINHGAMSVAAGTTLSSKDFEDPSLVWRHLRIYSDGNLRIFSWDDAGILYCTCLWLSWDGFRMFWVQENGGFGKLQDEYKNDCLMRS</sequence>
<gene>
    <name evidence="12" type="primary">PTC52_10</name>
    <name evidence="12" type="ORF">CK203_009824</name>
</gene>
<keyword evidence="3" id="KW-0001">2Fe-2S</keyword>
<reference evidence="12 13" key="1">
    <citation type="journal article" date="2018" name="PLoS Genet.">
        <title>Population sequencing reveals clonal diversity and ancestral inbreeding in the grapevine cultivar Chardonnay.</title>
        <authorList>
            <person name="Roach M.J."/>
            <person name="Johnson D.L."/>
            <person name="Bohlmann J."/>
            <person name="van Vuuren H.J."/>
            <person name="Jones S.J."/>
            <person name="Pretorius I.S."/>
            <person name="Schmidt S.A."/>
            <person name="Borneman A.R."/>
        </authorList>
    </citation>
    <scope>NUCLEOTIDE SEQUENCE [LARGE SCALE GENOMIC DNA]</scope>
    <source>
        <strain evidence="13">cv. Chardonnay</strain>
        <tissue evidence="12">Leaf</tissue>
    </source>
</reference>
<keyword evidence="10" id="KW-0472">Membrane</keyword>
<evidence type="ECO:0000256" key="10">
    <source>
        <dbReference type="ARBA" id="ARBA00023136"/>
    </source>
</evidence>
<keyword evidence="6" id="KW-1133">Transmembrane helix</keyword>
<dbReference type="AlphaFoldDB" id="A0A438JV13"/>
<dbReference type="InterPro" id="IPR050584">
    <property type="entry name" value="Cholesterol_7-desaturase"/>
</dbReference>
<dbReference type="GO" id="GO:0016491">
    <property type="term" value="F:oxidoreductase activity"/>
    <property type="evidence" value="ECO:0007669"/>
    <property type="project" value="UniProtKB-KW"/>
</dbReference>
<dbReference type="PANTHER" id="PTHR21266">
    <property type="entry name" value="IRON-SULFUR DOMAIN CONTAINING PROTEIN"/>
    <property type="match status" value="1"/>
</dbReference>
<feature type="domain" description="Rieske" evidence="11">
    <location>
        <begin position="40"/>
        <end position="136"/>
    </location>
</feature>
<comment type="caution">
    <text evidence="12">The sequence shown here is derived from an EMBL/GenBank/DDBJ whole genome shotgun (WGS) entry which is preliminary data.</text>
</comment>
<organism evidence="12 13">
    <name type="scientific">Vitis vinifera</name>
    <name type="common">Grape</name>
    <dbReference type="NCBI Taxonomy" id="29760"/>
    <lineage>
        <taxon>Eukaryota</taxon>
        <taxon>Viridiplantae</taxon>
        <taxon>Streptophyta</taxon>
        <taxon>Embryophyta</taxon>
        <taxon>Tracheophyta</taxon>
        <taxon>Spermatophyta</taxon>
        <taxon>Magnoliopsida</taxon>
        <taxon>eudicotyledons</taxon>
        <taxon>Gunneridae</taxon>
        <taxon>Pentapetalae</taxon>
        <taxon>rosids</taxon>
        <taxon>Vitales</taxon>
        <taxon>Vitaceae</taxon>
        <taxon>Viteae</taxon>
        <taxon>Vitis</taxon>
    </lineage>
</organism>
<keyword evidence="8" id="KW-0408">Iron</keyword>
<dbReference type="PROSITE" id="PS51296">
    <property type="entry name" value="RIESKE"/>
    <property type="match status" value="1"/>
</dbReference>
<keyword evidence="5" id="KW-0809">Transit peptide</keyword>
<name>A0A438JV13_VITVI</name>
<protein>
    <submittedName>
        <fullName evidence="12">Protochlorophyllide-dependent translocon component 52, chloroplastic</fullName>
    </submittedName>
</protein>
<keyword evidence="9" id="KW-0411">Iron-sulfur</keyword>
<evidence type="ECO:0000256" key="9">
    <source>
        <dbReference type="ARBA" id="ARBA00023014"/>
    </source>
</evidence>
<evidence type="ECO:0000256" key="5">
    <source>
        <dbReference type="ARBA" id="ARBA00022946"/>
    </source>
</evidence>
<evidence type="ECO:0000256" key="4">
    <source>
        <dbReference type="ARBA" id="ARBA00022723"/>
    </source>
</evidence>
<evidence type="ECO:0000313" key="13">
    <source>
        <dbReference type="Proteomes" id="UP000288805"/>
    </source>
</evidence>
<keyword evidence="4" id="KW-0479">Metal-binding</keyword>
<evidence type="ECO:0000256" key="3">
    <source>
        <dbReference type="ARBA" id="ARBA00022714"/>
    </source>
</evidence>
<dbReference type="PANTHER" id="PTHR21266:SF32">
    <property type="entry name" value="CHOLESTEROL 7-DESATURASE NVD"/>
    <property type="match status" value="1"/>
</dbReference>
<keyword evidence="2" id="KW-0812">Transmembrane</keyword>
<dbReference type="Gene3D" id="2.102.10.10">
    <property type="entry name" value="Rieske [2Fe-2S] iron-sulphur domain"/>
    <property type="match status" value="1"/>
</dbReference>
<evidence type="ECO:0000259" key="11">
    <source>
        <dbReference type="PROSITE" id="PS51296"/>
    </source>
</evidence>
<evidence type="ECO:0000256" key="8">
    <source>
        <dbReference type="ARBA" id="ARBA00023004"/>
    </source>
</evidence>
<dbReference type="SUPFAM" id="SSF50022">
    <property type="entry name" value="ISP domain"/>
    <property type="match status" value="1"/>
</dbReference>
<dbReference type="GO" id="GO:0051537">
    <property type="term" value="F:2 iron, 2 sulfur cluster binding"/>
    <property type="evidence" value="ECO:0007669"/>
    <property type="project" value="UniProtKB-KW"/>
</dbReference>
<keyword evidence="7" id="KW-0560">Oxidoreductase</keyword>
<evidence type="ECO:0000256" key="7">
    <source>
        <dbReference type="ARBA" id="ARBA00023002"/>
    </source>
</evidence>
<dbReference type="Pfam" id="PF00355">
    <property type="entry name" value="Rieske"/>
    <property type="match status" value="1"/>
</dbReference>
<accession>A0A438JV13</accession>
<dbReference type="GO" id="GO:0046872">
    <property type="term" value="F:metal ion binding"/>
    <property type="evidence" value="ECO:0007669"/>
    <property type="project" value="UniProtKB-KW"/>
</dbReference>
<dbReference type="GO" id="GO:0016020">
    <property type="term" value="C:membrane"/>
    <property type="evidence" value="ECO:0007669"/>
    <property type="project" value="UniProtKB-SubCell"/>
</dbReference>
<evidence type="ECO:0000256" key="1">
    <source>
        <dbReference type="ARBA" id="ARBA00004370"/>
    </source>
</evidence>
<dbReference type="InterPro" id="IPR036922">
    <property type="entry name" value="Rieske_2Fe-2S_sf"/>
</dbReference>
<dbReference type="Proteomes" id="UP000288805">
    <property type="component" value="Unassembled WGS sequence"/>
</dbReference>
<dbReference type="InterPro" id="IPR017941">
    <property type="entry name" value="Rieske_2Fe-2S"/>
</dbReference>
<evidence type="ECO:0000256" key="6">
    <source>
        <dbReference type="ARBA" id="ARBA00022989"/>
    </source>
</evidence>
<evidence type="ECO:0000256" key="2">
    <source>
        <dbReference type="ARBA" id="ARBA00022692"/>
    </source>
</evidence>
<comment type="subcellular location">
    <subcellularLocation>
        <location evidence="1">Membrane</location>
    </subcellularLocation>
</comment>
<proteinExistence type="predicted"/>